<name>A0A381R192_9ZZZZ</name>
<sequence length="30" mass="3180">MNKKPDMVTVVITLFVVSVLASSVAQSALM</sequence>
<organism evidence="1">
    <name type="scientific">marine metagenome</name>
    <dbReference type="NCBI Taxonomy" id="408172"/>
    <lineage>
        <taxon>unclassified sequences</taxon>
        <taxon>metagenomes</taxon>
        <taxon>ecological metagenomes</taxon>
    </lineage>
</organism>
<reference evidence="1" key="1">
    <citation type="submission" date="2018-05" db="EMBL/GenBank/DDBJ databases">
        <authorList>
            <person name="Lanie J.A."/>
            <person name="Ng W.-L."/>
            <person name="Kazmierczak K.M."/>
            <person name="Andrzejewski T.M."/>
            <person name="Davidsen T.M."/>
            <person name="Wayne K.J."/>
            <person name="Tettelin H."/>
            <person name="Glass J.I."/>
            <person name="Rusch D."/>
            <person name="Podicherti R."/>
            <person name="Tsui H.-C.T."/>
            <person name="Winkler M.E."/>
        </authorList>
    </citation>
    <scope>NUCLEOTIDE SEQUENCE</scope>
</reference>
<gene>
    <name evidence="1" type="ORF">METZ01_LOCUS38320</name>
</gene>
<accession>A0A381R192</accession>
<dbReference type="AlphaFoldDB" id="A0A381R192"/>
<evidence type="ECO:0000313" key="1">
    <source>
        <dbReference type="EMBL" id="SUZ85466.1"/>
    </source>
</evidence>
<proteinExistence type="predicted"/>
<dbReference type="EMBL" id="UINC01001637">
    <property type="protein sequence ID" value="SUZ85466.1"/>
    <property type="molecule type" value="Genomic_DNA"/>
</dbReference>
<protein>
    <submittedName>
        <fullName evidence="1">Uncharacterized protein</fullName>
    </submittedName>
</protein>